<name>A0A484HMN0_9BACT</name>
<dbReference type="GO" id="GO:0016829">
    <property type="term" value="F:lyase activity"/>
    <property type="evidence" value="ECO:0007669"/>
    <property type="project" value="InterPro"/>
</dbReference>
<dbReference type="AlphaFoldDB" id="A0A484HMN0"/>
<dbReference type="EMBL" id="CAACVI010000023">
    <property type="protein sequence ID" value="VEN74155.1"/>
    <property type="molecule type" value="Genomic_DNA"/>
</dbReference>
<dbReference type="Pfam" id="PF06314">
    <property type="entry name" value="ADC"/>
    <property type="match status" value="1"/>
</dbReference>
<proteinExistence type="predicted"/>
<dbReference type="InterPro" id="IPR023375">
    <property type="entry name" value="ADC_dom_sf"/>
</dbReference>
<sequence>MRKTHEAFFEGTRPGKTVTHGQASFELPILYYRDDLFGLYFSADEGKVREVMPSHELRPVLLPNGRAIAAIFAFHYMETSIGPYGEVAVGIPAVYGKRITPLTGAAPALLESAFPGFGVLVSHLPVTTLQARDAGRGEWGYPKFTADMDFEIAPEFMSCDLGENGERILELKVMKRGFHARDSRPLTTYSVKDRNLIKTVIPQRAVKRISLFPRGSFVRLGDHPAARSIRGLDLSEKPFMSVYYPERAGILPPGEVIETGVRPLEGYMGGSREGGLSVSHGALFETAE</sequence>
<protein>
    <submittedName>
        <fullName evidence="1">Acetoacetate decarboxylase</fullName>
    </submittedName>
</protein>
<gene>
    <name evidence="1" type="ORF">EPICR_30088</name>
</gene>
<accession>A0A484HMN0</accession>
<dbReference type="InterPro" id="IPR010451">
    <property type="entry name" value="Acetoacetate_decarboxylase"/>
</dbReference>
<dbReference type="SUPFAM" id="SSF160104">
    <property type="entry name" value="Acetoacetate decarboxylase-like"/>
    <property type="match status" value="1"/>
</dbReference>
<evidence type="ECO:0000313" key="1">
    <source>
        <dbReference type="EMBL" id="VEN74155.1"/>
    </source>
</evidence>
<reference evidence="1" key="1">
    <citation type="submission" date="2019-01" db="EMBL/GenBank/DDBJ databases">
        <authorList>
            <consortium name="Genoscope - CEA"/>
            <person name="William W."/>
        </authorList>
    </citation>
    <scope>NUCLEOTIDE SEQUENCE</scope>
    <source>
        <strain evidence="1">CR-1</strain>
    </source>
</reference>
<organism evidence="1">
    <name type="scientific">uncultured Desulfobacteraceae bacterium</name>
    <dbReference type="NCBI Taxonomy" id="218296"/>
    <lineage>
        <taxon>Bacteria</taxon>
        <taxon>Pseudomonadati</taxon>
        <taxon>Thermodesulfobacteriota</taxon>
        <taxon>Desulfobacteria</taxon>
        <taxon>Desulfobacterales</taxon>
        <taxon>Desulfobacteraceae</taxon>
        <taxon>environmental samples</taxon>
    </lineage>
</organism>
<dbReference type="Gene3D" id="2.40.400.10">
    <property type="entry name" value="Acetoacetate decarboxylase-like"/>
    <property type="match status" value="1"/>
</dbReference>